<dbReference type="Proteomes" id="UP000561011">
    <property type="component" value="Unassembled WGS sequence"/>
</dbReference>
<gene>
    <name evidence="4" type="ORF">HZZ10_17655</name>
</gene>
<feature type="compositionally biased region" description="Low complexity" evidence="1">
    <location>
        <begin position="30"/>
        <end position="51"/>
    </location>
</feature>
<feature type="region of interest" description="Disordered" evidence="1">
    <location>
        <begin position="1"/>
        <end position="139"/>
    </location>
</feature>
<proteinExistence type="predicted"/>
<feature type="region of interest" description="Disordered" evidence="1">
    <location>
        <begin position="200"/>
        <end position="223"/>
    </location>
</feature>
<reference evidence="4 5" key="1">
    <citation type="submission" date="2020-07" db="EMBL/GenBank/DDBJ databases">
        <title>MOT database genomes.</title>
        <authorList>
            <person name="Joseph S."/>
            <person name="Aduse-Opoku J."/>
            <person name="Hashim A."/>
            <person name="Wade W."/>
            <person name="Curtis M."/>
        </authorList>
    </citation>
    <scope>NUCLEOTIDE SEQUENCE [LARGE SCALE GENOMIC DNA]</scope>
    <source>
        <strain evidence="4 5">DSM 100099</strain>
    </source>
</reference>
<comment type="caution">
    <text evidence="4">The sequence shown here is derived from an EMBL/GenBank/DDBJ whole genome shotgun (WGS) entry which is preliminary data.</text>
</comment>
<evidence type="ECO:0000259" key="3">
    <source>
        <dbReference type="Pfam" id="PF10708"/>
    </source>
</evidence>
<evidence type="ECO:0000256" key="1">
    <source>
        <dbReference type="SAM" id="MobiDB-lite"/>
    </source>
</evidence>
<dbReference type="EMBL" id="JACBYE010000067">
    <property type="protein sequence ID" value="NYS95334.1"/>
    <property type="molecule type" value="Genomic_DNA"/>
</dbReference>
<protein>
    <submittedName>
        <fullName evidence="4">DUF2510 domain-containing protein</fullName>
    </submittedName>
</protein>
<keyword evidence="2" id="KW-0812">Transmembrane</keyword>
<keyword evidence="5" id="KW-1185">Reference proteome</keyword>
<keyword evidence="2" id="KW-1133">Transmembrane helix</keyword>
<feature type="transmembrane region" description="Helical" evidence="2">
    <location>
        <begin position="145"/>
        <end position="164"/>
    </location>
</feature>
<sequence>MGAPAGWYDDPQDQQLIRYFDGESWTTQTAPRPGASQPSSPAAQPSSPAAAHDARPAWVQGAQQPAQGQQPGAQKTPSWQAGAQQQGQQPAQSQPSWQAQQAQQSQARQPQQPQSPTAGFQFGGAQQVPTADAAPSQGTPKSVKIGILAAFLACLAIFALGYAMTDRESGDGLSASELGISGLGCPELVDEYVGLSASDPDDQRLVSASGGSEDRSAVGDVKAPTGNGQNFVFSCEYPTAEWADGSQSGLSLEVRVDKNLDLYIGAAKR</sequence>
<keyword evidence="2" id="KW-0472">Membrane</keyword>
<organism evidence="4 5">
    <name type="scientific">Sanguibacter inulinus</name>
    <dbReference type="NCBI Taxonomy" id="60922"/>
    <lineage>
        <taxon>Bacteria</taxon>
        <taxon>Bacillati</taxon>
        <taxon>Actinomycetota</taxon>
        <taxon>Actinomycetes</taxon>
        <taxon>Micrococcales</taxon>
        <taxon>Sanguibacteraceae</taxon>
        <taxon>Sanguibacter</taxon>
    </lineage>
</organism>
<feature type="compositionally biased region" description="Low complexity" evidence="1">
    <location>
        <begin position="60"/>
        <end position="116"/>
    </location>
</feature>
<dbReference type="RefSeq" id="WP_179914516.1">
    <property type="nucleotide sequence ID" value="NZ_JACBYE010000067.1"/>
</dbReference>
<evidence type="ECO:0000313" key="4">
    <source>
        <dbReference type="EMBL" id="NYS95334.1"/>
    </source>
</evidence>
<dbReference type="Pfam" id="PF10708">
    <property type="entry name" value="DUF2510"/>
    <property type="match status" value="1"/>
</dbReference>
<accession>A0A853EZQ6</accession>
<name>A0A853EZQ6_9MICO</name>
<evidence type="ECO:0000256" key="2">
    <source>
        <dbReference type="SAM" id="Phobius"/>
    </source>
</evidence>
<dbReference type="AlphaFoldDB" id="A0A853EZQ6"/>
<feature type="domain" description="DUF2510" evidence="3">
    <location>
        <begin position="5"/>
        <end position="35"/>
    </location>
</feature>
<dbReference type="InterPro" id="IPR018929">
    <property type="entry name" value="DUF2510"/>
</dbReference>
<evidence type="ECO:0000313" key="5">
    <source>
        <dbReference type="Proteomes" id="UP000561011"/>
    </source>
</evidence>